<organism evidence="1 2">
    <name type="scientific">Aspergillus heteromorphus CBS 117.55</name>
    <dbReference type="NCBI Taxonomy" id="1448321"/>
    <lineage>
        <taxon>Eukaryota</taxon>
        <taxon>Fungi</taxon>
        <taxon>Dikarya</taxon>
        <taxon>Ascomycota</taxon>
        <taxon>Pezizomycotina</taxon>
        <taxon>Eurotiomycetes</taxon>
        <taxon>Eurotiomycetidae</taxon>
        <taxon>Eurotiales</taxon>
        <taxon>Aspergillaceae</taxon>
        <taxon>Aspergillus</taxon>
        <taxon>Aspergillus subgen. Circumdati</taxon>
    </lineage>
</organism>
<evidence type="ECO:0000313" key="2">
    <source>
        <dbReference type="Proteomes" id="UP000247233"/>
    </source>
</evidence>
<dbReference type="RefSeq" id="XP_025402882.1">
    <property type="nucleotide sequence ID" value="XM_025538057.1"/>
</dbReference>
<comment type="caution">
    <text evidence="1">The sequence shown here is derived from an EMBL/GenBank/DDBJ whole genome shotgun (WGS) entry which is preliminary data.</text>
</comment>
<dbReference type="EMBL" id="MSFL01000003">
    <property type="protein sequence ID" value="PWY90051.1"/>
    <property type="molecule type" value="Genomic_DNA"/>
</dbReference>
<evidence type="ECO:0000313" key="1">
    <source>
        <dbReference type="EMBL" id="PWY90051.1"/>
    </source>
</evidence>
<protein>
    <submittedName>
        <fullName evidence="1">Uncharacterized protein</fullName>
    </submittedName>
</protein>
<dbReference type="AlphaFoldDB" id="A0A317WW02"/>
<reference evidence="1 2" key="1">
    <citation type="submission" date="2016-12" db="EMBL/GenBank/DDBJ databases">
        <title>The genomes of Aspergillus section Nigri reveals drivers in fungal speciation.</title>
        <authorList>
            <consortium name="DOE Joint Genome Institute"/>
            <person name="Vesth T.C."/>
            <person name="Nybo J."/>
            <person name="Theobald S."/>
            <person name="Brandl J."/>
            <person name="Frisvad J.C."/>
            <person name="Nielsen K.F."/>
            <person name="Lyhne E.K."/>
            <person name="Kogle M.E."/>
            <person name="Kuo A."/>
            <person name="Riley R."/>
            <person name="Clum A."/>
            <person name="Nolan M."/>
            <person name="Lipzen A."/>
            <person name="Salamov A."/>
            <person name="Henrissat B."/>
            <person name="Wiebenga A."/>
            <person name="De Vries R.P."/>
            <person name="Grigoriev I.V."/>
            <person name="Mortensen U.H."/>
            <person name="Andersen M.R."/>
            <person name="Baker S.E."/>
        </authorList>
    </citation>
    <scope>NUCLEOTIDE SEQUENCE [LARGE SCALE GENOMIC DNA]</scope>
    <source>
        <strain evidence="1 2">CBS 117.55</strain>
    </source>
</reference>
<accession>A0A317WW02</accession>
<dbReference type="GeneID" id="37060294"/>
<name>A0A317WW02_9EURO</name>
<dbReference type="Proteomes" id="UP000247233">
    <property type="component" value="Unassembled WGS sequence"/>
</dbReference>
<proteinExistence type="predicted"/>
<keyword evidence="2" id="KW-1185">Reference proteome</keyword>
<sequence length="218" mass="23496">MLNTVSYTAHCTLHPVHCTPELNHAWISSRPFFTSRPSLFSCCHETSSSPPSSSLACRGDPFRDVVLVPSSGSLISALLKCLLTTERTIHPSLSIQPVETCIALFGADYNTIIPSFPSLLSLSTPEADRSACLSSTDPSGPRVWNFLRSPGRNIRLQQQALRKFSPVPLIAVAGPVSALSALPACPPPASLAVVSLRNFPPRTSNFNFAPPPPRLLRL</sequence>
<gene>
    <name evidence="1" type="ORF">BO70DRAFT_133342</name>
</gene>
<dbReference type="VEuPathDB" id="FungiDB:BO70DRAFT_133342"/>
<dbReference type="OrthoDB" id="10473295at2759"/>